<dbReference type="Proteomes" id="UP000677228">
    <property type="component" value="Unassembled WGS sequence"/>
</dbReference>
<proteinExistence type="predicted"/>
<comment type="caution">
    <text evidence="4">The sequence shown here is derived from an EMBL/GenBank/DDBJ whole genome shotgun (WGS) entry which is preliminary data.</text>
</comment>
<dbReference type="Proteomes" id="UP000663829">
    <property type="component" value="Unassembled WGS sequence"/>
</dbReference>
<protein>
    <recommendedName>
        <fullName evidence="8">NADH dehydrogenase subunit 6</fullName>
    </recommendedName>
</protein>
<name>A0A813VG86_9BILA</name>
<keyword evidence="1" id="KW-1133">Transmembrane helix</keyword>
<evidence type="ECO:0008006" key="8">
    <source>
        <dbReference type="Google" id="ProtNLM"/>
    </source>
</evidence>
<evidence type="ECO:0000313" key="4">
    <source>
        <dbReference type="EMBL" id="CAF0839801.1"/>
    </source>
</evidence>
<gene>
    <name evidence="4" type="ORF">GPM918_LOCUS5503</name>
    <name evidence="3" type="ORF">OVA965_LOCUS2255</name>
    <name evidence="6" type="ORF">SRO942_LOCUS5503</name>
    <name evidence="5" type="ORF">TMI583_LOCUS2255</name>
</gene>
<keyword evidence="2" id="KW-0732">Signal</keyword>
<dbReference type="EMBL" id="CAJOBA010000468">
    <property type="protein sequence ID" value="CAF3534621.1"/>
    <property type="molecule type" value="Genomic_DNA"/>
</dbReference>
<dbReference type="EMBL" id="CAJNOK010000468">
    <property type="protein sequence ID" value="CAF0755415.1"/>
    <property type="molecule type" value="Genomic_DNA"/>
</dbReference>
<accession>A0A813VG86</accession>
<keyword evidence="1" id="KW-0812">Transmembrane</keyword>
<evidence type="ECO:0000313" key="6">
    <source>
        <dbReference type="EMBL" id="CAF3627143.1"/>
    </source>
</evidence>
<dbReference type="Proteomes" id="UP000681722">
    <property type="component" value="Unassembled WGS sequence"/>
</dbReference>
<evidence type="ECO:0000256" key="2">
    <source>
        <dbReference type="SAM" id="SignalP"/>
    </source>
</evidence>
<organism evidence="4 7">
    <name type="scientific">Didymodactylos carnosus</name>
    <dbReference type="NCBI Taxonomy" id="1234261"/>
    <lineage>
        <taxon>Eukaryota</taxon>
        <taxon>Metazoa</taxon>
        <taxon>Spiralia</taxon>
        <taxon>Gnathifera</taxon>
        <taxon>Rotifera</taxon>
        <taxon>Eurotatoria</taxon>
        <taxon>Bdelloidea</taxon>
        <taxon>Philodinida</taxon>
        <taxon>Philodinidae</taxon>
        <taxon>Didymodactylos</taxon>
    </lineage>
</organism>
<feature type="transmembrane region" description="Helical" evidence="1">
    <location>
        <begin position="77"/>
        <end position="98"/>
    </location>
</feature>
<dbReference type="Proteomes" id="UP000682733">
    <property type="component" value="Unassembled WGS sequence"/>
</dbReference>
<feature type="transmembrane region" description="Helical" evidence="1">
    <location>
        <begin position="35"/>
        <end position="56"/>
    </location>
</feature>
<evidence type="ECO:0000313" key="7">
    <source>
        <dbReference type="Proteomes" id="UP000663829"/>
    </source>
</evidence>
<dbReference type="EMBL" id="CAJOBC010000798">
    <property type="protein sequence ID" value="CAF3627143.1"/>
    <property type="molecule type" value="Genomic_DNA"/>
</dbReference>
<sequence>MTAFSTILVLLLMLTFVCGLYSIREFRYMYKRLTGSLYVLSAAALLVCIEVLNNVVRHGKETLPGFYPRDAKHSYNLCYVLSWIIFISLIIMAFLFFACGRKLKGTFDSATEEEGASNRPVLLGRSSFH</sequence>
<keyword evidence="1" id="KW-0472">Membrane</keyword>
<evidence type="ECO:0000313" key="3">
    <source>
        <dbReference type="EMBL" id="CAF0755415.1"/>
    </source>
</evidence>
<dbReference type="OrthoDB" id="5917530at2759"/>
<dbReference type="AlphaFoldDB" id="A0A813VG86"/>
<evidence type="ECO:0000256" key="1">
    <source>
        <dbReference type="SAM" id="Phobius"/>
    </source>
</evidence>
<dbReference type="Gene3D" id="1.20.140.150">
    <property type="match status" value="1"/>
</dbReference>
<reference evidence="4" key="1">
    <citation type="submission" date="2021-02" db="EMBL/GenBank/DDBJ databases">
        <authorList>
            <person name="Nowell W R."/>
        </authorList>
    </citation>
    <scope>NUCLEOTIDE SEQUENCE</scope>
</reference>
<keyword evidence="7" id="KW-1185">Reference proteome</keyword>
<evidence type="ECO:0000313" key="5">
    <source>
        <dbReference type="EMBL" id="CAF3534621.1"/>
    </source>
</evidence>
<dbReference type="EMBL" id="CAJNOQ010000798">
    <property type="protein sequence ID" value="CAF0839801.1"/>
    <property type="molecule type" value="Genomic_DNA"/>
</dbReference>
<feature type="signal peptide" evidence="2">
    <location>
        <begin position="1"/>
        <end position="19"/>
    </location>
</feature>
<feature type="chain" id="PRO_5036223265" description="NADH dehydrogenase subunit 6" evidence="2">
    <location>
        <begin position="20"/>
        <end position="129"/>
    </location>
</feature>